<accession>A0A2G8KRU6</accession>
<dbReference type="Pfam" id="PF13843">
    <property type="entry name" value="DDE_Tnp_1_7"/>
    <property type="match status" value="1"/>
</dbReference>
<feature type="compositionally biased region" description="Acidic residues" evidence="1">
    <location>
        <begin position="33"/>
        <end position="44"/>
    </location>
</feature>
<dbReference type="STRING" id="307972.A0A2G8KRU6"/>
<dbReference type="PANTHER" id="PTHR46599">
    <property type="entry name" value="PIGGYBAC TRANSPOSABLE ELEMENT-DERIVED PROTEIN 4"/>
    <property type="match status" value="1"/>
</dbReference>
<evidence type="ECO:0000313" key="4">
    <source>
        <dbReference type="Proteomes" id="UP000230750"/>
    </source>
</evidence>
<dbReference type="Proteomes" id="UP000230750">
    <property type="component" value="Unassembled WGS sequence"/>
</dbReference>
<dbReference type="PANTHER" id="PTHR46599:SF3">
    <property type="entry name" value="PIGGYBAC TRANSPOSABLE ELEMENT-DERIVED PROTEIN 4"/>
    <property type="match status" value="1"/>
</dbReference>
<feature type="compositionally biased region" description="Acidic residues" evidence="1">
    <location>
        <begin position="64"/>
        <end position="78"/>
    </location>
</feature>
<evidence type="ECO:0000256" key="1">
    <source>
        <dbReference type="SAM" id="MobiDB-lite"/>
    </source>
</evidence>
<comment type="caution">
    <text evidence="3">The sequence shown here is derived from an EMBL/GenBank/DDBJ whole genome shotgun (WGS) entry which is preliminary data.</text>
</comment>
<dbReference type="EMBL" id="MRZV01000407">
    <property type="protein sequence ID" value="PIK50707.1"/>
    <property type="molecule type" value="Genomic_DNA"/>
</dbReference>
<sequence length="254" mass="28581">MAKSWSADQVLAMITGEGPFPSITDEQAFNSDDGGDSDAEDEMDVSTVTTRSGRSSMNNSQDGSADEEDGEDNDDDEDYHPNDDIQSGVDLNTSLEEMKAFLGLLIITGFHSLPSMFLYWSSDLNCHVEVVSKVMAVKRFRKLMRYIHLNDNAKMPARDSEQFDKLYKVRPIIVHFNKVFLELFKPSRFLSIDESMIAFKGRSSLKQYMPLKPIKRGFKVWVIACAVTGYCLVTDVYTGKSAERDNETPLGELI</sequence>
<name>A0A2G8KRU6_STIJA</name>
<protein>
    <submittedName>
        <fullName evidence="3">Putative piggyBac transposable element-derived protein 4-like</fullName>
    </submittedName>
</protein>
<dbReference type="AlphaFoldDB" id="A0A2G8KRU6"/>
<evidence type="ECO:0000259" key="2">
    <source>
        <dbReference type="Pfam" id="PF13843"/>
    </source>
</evidence>
<proteinExistence type="predicted"/>
<dbReference type="OrthoDB" id="10043918at2759"/>
<feature type="domain" description="PiggyBac transposable element-derived protein" evidence="2">
    <location>
        <begin position="88"/>
        <end position="247"/>
    </location>
</feature>
<feature type="region of interest" description="Disordered" evidence="1">
    <location>
        <begin position="16"/>
        <end position="88"/>
    </location>
</feature>
<dbReference type="InterPro" id="IPR029526">
    <property type="entry name" value="PGBD"/>
</dbReference>
<gene>
    <name evidence="3" type="ORF">BSL78_12393</name>
</gene>
<keyword evidence="4" id="KW-1185">Reference proteome</keyword>
<reference evidence="3 4" key="1">
    <citation type="journal article" date="2017" name="PLoS Biol.">
        <title>The sea cucumber genome provides insights into morphological evolution and visceral regeneration.</title>
        <authorList>
            <person name="Zhang X."/>
            <person name="Sun L."/>
            <person name="Yuan J."/>
            <person name="Sun Y."/>
            <person name="Gao Y."/>
            <person name="Zhang L."/>
            <person name="Li S."/>
            <person name="Dai H."/>
            <person name="Hamel J.F."/>
            <person name="Liu C."/>
            <person name="Yu Y."/>
            <person name="Liu S."/>
            <person name="Lin W."/>
            <person name="Guo K."/>
            <person name="Jin S."/>
            <person name="Xu P."/>
            <person name="Storey K.B."/>
            <person name="Huan P."/>
            <person name="Zhang T."/>
            <person name="Zhou Y."/>
            <person name="Zhang J."/>
            <person name="Lin C."/>
            <person name="Li X."/>
            <person name="Xing L."/>
            <person name="Huo D."/>
            <person name="Sun M."/>
            <person name="Wang L."/>
            <person name="Mercier A."/>
            <person name="Li F."/>
            <person name="Yang H."/>
            <person name="Xiang J."/>
        </authorList>
    </citation>
    <scope>NUCLEOTIDE SEQUENCE [LARGE SCALE GENOMIC DNA]</scope>
    <source>
        <strain evidence="3">Shaxun</strain>
        <tissue evidence="3">Muscle</tissue>
    </source>
</reference>
<feature type="compositionally biased region" description="Low complexity" evidence="1">
    <location>
        <begin position="45"/>
        <end position="56"/>
    </location>
</feature>
<evidence type="ECO:0000313" key="3">
    <source>
        <dbReference type="EMBL" id="PIK50707.1"/>
    </source>
</evidence>
<organism evidence="3 4">
    <name type="scientific">Stichopus japonicus</name>
    <name type="common">Sea cucumber</name>
    <dbReference type="NCBI Taxonomy" id="307972"/>
    <lineage>
        <taxon>Eukaryota</taxon>
        <taxon>Metazoa</taxon>
        <taxon>Echinodermata</taxon>
        <taxon>Eleutherozoa</taxon>
        <taxon>Echinozoa</taxon>
        <taxon>Holothuroidea</taxon>
        <taxon>Aspidochirotacea</taxon>
        <taxon>Aspidochirotida</taxon>
        <taxon>Stichopodidae</taxon>
        <taxon>Apostichopus</taxon>
    </lineage>
</organism>